<reference evidence="2 3" key="1">
    <citation type="submission" date="2024-04" db="EMBL/GenBank/DDBJ databases">
        <title>Phyllosticta paracitricarpa is synonymous to the EU quarantine fungus P. citricarpa based on phylogenomic analyses.</title>
        <authorList>
            <consortium name="Lawrence Berkeley National Laboratory"/>
            <person name="Van ingen-buijs V.A."/>
            <person name="Van westerhoven A.C."/>
            <person name="Haridas S."/>
            <person name="Skiadas P."/>
            <person name="Martin F."/>
            <person name="Groenewald J.Z."/>
            <person name="Crous P.W."/>
            <person name="Seidl M.F."/>
        </authorList>
    </citation>
    <scope>NUCLEOTIDE SEQUENCE [LARGE SCALE GENOMIC DNA]</scope>
    <source>
        <strain evidence="2 3">CBS 141358</strain>
    </source>
</reference>
<proteinExistence type="predicted"/>
<dbReference type="SUPFAM" id="SSF48208">
    <property type="entry name" value="Six-hairpin glycosidases"/>
    <property type="match status" value="1"/>
</dbReference>
<evidence type="ECO:0000313" key="2">
    <source>
        <dbReference type="EMBL" id="KAK7610979.1"/>
    </source>
</evidence>
<gene>
    <name evidence="2" type="ORF">JOL62DRAFT_603843</name>
</gene>
<keyword evidence="3" id="KW-1185">Reference proteome</keyword>
<accession>A0ABR1N815</accession>
<dbReference type="PANTHER" id="PTHR41814:SF1">
    <property type="entry name" value="CELLULASE"/>
    <property type="match status" value="1"/>
</dbReference>
<dbReference type="InterPro" id="IPR008928">
    <property type="entry name" value="6-hairpin_glycosidase_sf"/>
</dbReference>
<evidence type="ECO:0000256" key="1">
    <source>
        <dbReference type="SAM" id="MobiDB-lite"/>
    </source>
</evidence>
<feature type="region of interest" description="Disordered" evidence="1">
    <location>
        <begin position="185"/>
        <end position="228"/>
    </location>
</feature>
<comment type="caution">
    <text evidence="2">The sequence shown here is derived from an EMBL/GenBank/DDBJ whole genome shotgun (WGS) entry which is preliminary data.</text>
</comment>
<dbReference type="InterPro" id="IPR012341">
    <property type="entry name" value="6hp_glycosidase-like_sf"/>
</dbReference>
<name>A0ABR1N815_9PEZI</name>
<evidence type="ECO:0000313" key="3">
    <source>
        <dbReference type="Proteomes" id="UP001367316"/>
    </source>
</evidence>
<dbReference type="EMBL" id="JBBPBF010000015">
    <property type="protein sequence ID" value="KAK7610979.1"/>
    <property type="molecule type" value="Genomic_DNA"/>
</dbReference>
<dbReference type="Proteomes" id="UP001367316">
    <property type="component" value="Unassembled WGS sequence"/>
</dbReference>
<protein>
    <submittedName>
        <fullName evidence="2">Uncharacterized protein</fullName>
    </submittedName>
</protein>
<organism evidence="2 3">
    <name type="scientific">Phyllosticta paracitricarpa</name>
    <dbReference type="NCBI Taxonomy" id="2016321"/>
    <lineage>
        <taxon>Eukaryota</taxon>
        <taxon>Fungi</taxon>
        <taxon>Dikarya</taxon>
        <taxon>Ascomycota</taxon>
        <taxon>Pezizomycotina</taxon>
        <taxon>Dothideomycetes</taxon>
        <taxon>Dothideomycetes incertae sedis</taxon>
        <taxon>Botryosphaeriales</taxon>
        <taxon>Phyllostictaceae</taxon>
        <taxon>Phyllosticta</taxon>
    </lineage>
</organism>
<sequence length="435" mass="46658">MAVAPPPYMTQLIGQAQLLATRSWEWGTLSEALLEWYNPQYSVFGHDPFPNGSIPRTDPNDVASLRYATRHIYLDSVTLADGDGSSADPASLGVSAVLRGAVQSSYKAAAQRQYEHLTTAVPRWPNGAISHREDYAELWADFVSMVPPFLAYYAVAAGDAAALAEAGRQVQLYGEVLAVPGEDCICGDDGEDSEGRTEEGESGGVTGESKSERKSKSKRQQQDANPLTSVPTAGLWRHIIGPVHADPGLWSTGNAWAAYGAARVLSTILHSPFFTTSTSTSTSNSNANISTIDLTAQSAQLSSTIKRILDAAICLDAADPREPFLRNYLNDSSWFGDAAGTALLAATAYRMVVIDGKMFPPEVYGAWADEKRGAVEAVVDSRTGVVGQVVNPLDWGDRQPAARSPEAQSFFIMMVAAWRDYAGRMGEGKGKGKGR</sequence>
<dbReference type="PANTHER" id="PTHR41814">
    <property type="entry name" value="EXPRESSED PROTEIN"/>
    <property type="match status" value="1"/>
</dbReference>
<dbReference type="Gene3D" id="1.50.10.10">
    <property type="match status" value="1"/>
</dbReference>